<comment type="caution">
    <text evidence="1">The sequence shown here is derived from an EMBL/GenBank/DDBJ whole genome shotgun (WGS) entry which is preliminary data.</text>
</comment>
<accession>A0A919VMX5</accession>
<keyword evidence="2" id="KW-1185">Reference proteome</keyword>
<evidence type="ECO:0000313" key="2">
    <source>
        <dbReference type="Proteomes" id="UP000681340"/>
    </source>
</evidence>
<dbReference type="Proteomes" id="UP000681340">
    <property type="component" value="Unassembled WGS sequence"/>
</dbReference>
<gene>
    <name evidence="1" type="ORF">Aau02nite_49490</name>
</gene>
<protein>
    <submittedName>
        <fullName evidence="1">Uncharacterized protein</fullName>
    </submittedName>
</protein>
<proteinExistence type="predicted"/>
<name>A0A919VMX5_9ACTN</name>
<sequence length="153" mass="16818">MLKRSWYLPDTDWISQLPGAPKLDKDGQAVIARLAEMLSHRFPGDPALTVAATHVVLLAADYLGDTTSHHTRCHDLTEVARLICGLNLVQAHLTQTIQRIAMNTDARAYPGTVEVPAELLRAVTDSLSTAGVNSELLAAHLKEAHLLLRRREQ</sequence>
<dbReference type="EMBL" id="BOQL01000039">
    <property type="protein sequence ID" value="GIM72144.1"/>
    <property type="molecule type" value="Genomic_DNA"/>
</dbReference>
<evidence type="ECO:0000313" key="1">
    <source>
        <dbReference type="EMBL" id="GIM72144.1"/>
    </source>
</evidence>
<dbReference type="RefSeq" id="WP_212990914.1">
    <property type="nucleotide sequence ID" value="NZ_BAABEA010000028.1"/>
</dbReference>
<dbReference type="AlphaFoldDB" id="A0A919VMX5"/>
<reference evidence="1" key="1">
    <citation type="submission" date="2021-03" db="EMBL/GenBank/DDBJ databases">
        <title>Whole genome shotgun sequence of Actinoplanes auranticolor NBRC 12245.</title>
        <authorList>
            <person name="Komaki H."/>
            <person name="Tamura T."/>
        </authorList>
    </citation>
    <scope>NUCLEOTIDE SEQUENCE</scope>
    <source>
        <strain evidence="1">NBRC 12245</strain>
    </source>
</reference>
<organism evidence="1 2">
    <name type="scientific">Actinoplanes auranticolor</name>
    <dbReference type="NCBI Taxonomy" id="47988"/>
    <lineage>
        <taxon>Bacteria</taxon>
        <taxon>Bacillati</taxon>
        <taxon>Actinomycetota</taxon>
        <taxon>Actinomycetes</taxon>
        <taxon>Micromonosporales</taxon>
        <taxon>Micromonosporaceae</taxon>
        <taxon>Actinoplanes</taxon>
    </lineage>
</organism>